<evidence type="ECO:0008006" key="2">
    <source>
        <dbReference type="Google" id="ProtNLM"/>
    </source>
</evidence>
<proteinExistence type="predicted"/>
<evidence type="ECO:0000313" key="1">
    <source>
        <dbReference type="EMBL" id="GAJ14896.1"/>
    </source>
</evidence>
<organism evidence="1">
    <name type="scientific">marine sediment metagenome</name>
    <dbReference type="NCBI Taxonomy" id="412755"/>
    <lineage>
        <taxon>unclassified sequences</taxon>
        <taxon>metagenomes</taxon>
        <taxon>ecological metagenomes</taxon>
    </lineage>
</organism>
<gene>
    <name evidence="1" type="ORF">S12H4_44370</name>
</gene>
<accession>X1VIH0</accession>
<feature type="non-terminal residue" evidence="1">
    <location>
        <position position="1"/>
    </location>
</feature>
<dbReference type="AlphaFoldDB" id="X1VIH0"/>
<protein>
    <recommendedName>
        <fullName evidence="2">Extracellular solute-binding protein</fullName>
    </recommendedName>
</protein>
<name>X1VIH0_9ZZZZ</name>
<dbReference type="Gene3D" id="3.40.190.10">
    <property type="entry name" value="Periplasmic binding protein-like II"/>
    <property type="match status" value="2"/>
</dbReference>
<sequence>PVPVAQAPGELAVIDTIYMFKAGEHKEAAWKLVEFLFSNPIHLSFVEKTGLFAVTKDISKQYPTDPATQKIAALLPRATVYPIKEGWDVVNDGMLKAEQSVLLGEQSPREAMDELQKKLER</sequence>
<reference evidence="1" key="1">
    <citation type="journal article" date="2014" name="Front. Microbiol.">
        <title>High frequency of phylogenetically diverse reductive dehalogenase-homologous genes in deep subseafloor sedimentary metagenomes.</title>
        <authorList>
            <person name="Kawai M."/>
            <person name="Futagami T."/>
            <person name="Toyoda A."/>
            <person name="Takaki Y."/>
            <person name="Nishi S."/>
            <person name="Hori S."/>
            <person name="Arai W."/>
            <person name="Tsubouchi T."/>
            <person name="Morono Y."/>
            <person name="Uchiyama I."/>
            <person name="Ito T."/>
            <person name="Fujiyama A."/>
            <person name="Inagaki F."/>
            <person name="Takami H."/>
        </authorList>
    </citation>
    <scope>NUCLEOTIDE SEQUENCE</scope>
    <source>
        <strain evidence="1">Expedition CK06-06</strain>
    </source>
</reference>
<comment type="caution">
    <text evidence="1">The sequence shown here is derived from an EMBL/GenBank/DDBJ whole genome shotgun (WGS) entry which is preliminary data.</text>
</comment>
<dbReference type="EMBL" id="BARW01027335">
    <property type="protein sequence ID" value="GAJ14896.1"/>
    <property type="molecule type" value="Genomic_DNA"/>
</dbReference>
<dbReference type="SUPFAM" id="SSF53850">
    <property type="entry name" value="Periplasmic binding protein-like II"/>
    <property type="match status" value="1"/>
</dbReference>